<evidence type="ECO:0000313" key="7">
    <source>
        <dbReference type="Proteomes" id="UP000054477"/>
    </source>
</evidence>
<dbReference type="HOGENOM" id="CLU_139305_1_0_1"/>
<dbReference type="AlphaFoldDB" id="A0A0C9WPT7"/>
<keyword evidence="7" id="KW-1185">Reference proteome</keyword>
<dbReference type="GO" id="GO:0004869">
    <property type="term" value="F:cysteine-type endopeptidase inhibitor activity"/>
    <property type="evidence" value="ECO:0007669"/>
    <property type="project" value="UniProtKB-KW"/>
</dbReference>
<dbReference type="Proteomes" id="UP000054477">
    <property type="component" value="Unassembled WGS sequence"/>
</dbReference>
<evidence type="ECO:0000256" key="3">
    <source>
        <dbReference type="ARBA" id="ARBA00022704"/>
    </source>
</evidence>
<evidence type="ECO:0000256" key="1">
    <source>
        <dbReference type="ARBA" id="ARBA00011738"/>
    </source>
</evidence>
<dbReference type="EMBL" id="KN838633">
    <property type="protein sequence ID" value="KIK00095.1"/>
    <property type="molecule type" value="Genomic_DNA"/>
</dbReference>
<accession>A0A0C9WPT7</accession>
<dbReference type="Pfam" id="PF10467">
    <property type="entry name" value="Inhibitor_I48"/>
    <property type="match status" value="1"/>
</dbReference>
<gene>
    <name evidence="6" type="ORF">K443DRAFT_101031</name>
</gene>
<evidence type="ECO:0008006" key="8">
    <source>
        <dbReference type="Google" id="ProtNLM"/>
    </source>
</evidence>
<name>A0A0C9WPT7_9AGAR</name>
<protein>
    <recommendedName>
        <fullName evidence="8">Clitocypin cysteine proteinase inhibitor</fullName>
    </recommendedName>
</protein>
<keyword evidence="3" id="KW-0789">Thiol protease inhibitor</keyword>
<evidence type="ECO:0000313" key="6">
    <source>
        <dbReference type="EMBL" id="KIK00095.1"/>
    </source>
</evidence>
<sequence>MSIPLDALHTLRASPVVGVGGVYATWNGIGDIVTVAAEVPGTVEHQLWKIQEVKGKEGIYTIVRLTKEGAFDGSWSLKDNHAVPHGPIIASKETVEWHIDHIKNGVPHAITHVSSSNVCGTYLTAIL</sequence>
<dbReference type="OrthoDB" id="10274602at2759"/>
<evidence type="ECO:0000256" key="5">
    <source>
        <dbReference type="ARBA" id="ARBA00025775"/>
    </source>
</evidence>
<comment type="subunit">
    <text evidence="1">Homodimer.</text>
</comment>
<comment type="similarity">
    <text evidence="5">Belongs to the protease inhibitor I48 family.</text>
</comment>
<evidence type="ECO:0000256" key="2">
    <source>
        <dbReference type="ARBA" id="ARBA00022690"/>
    </source>
</evidence>
<evidence type="ECO:0000256" key="4">
    <source>
        <dbReference type="ARBA" id="ARBA00024855"/>
    </source>
</evidence>
<reference evidence="7" key="2">
    <citation type="submission" date="2015-01" db="EMBL/GenBank/DDBJ databases">
        <title>Evolutionary Origins and Diversification of the Mycorrhizal Mutualists.</title>
        <authorList>
            <consortium name="DOE Joint Genome Institute"/>
            <consortium name="Mycorrhizal Genomics Consortium"/>
            <person name="Kohler A."/>
            <person name="Kuo A."/>
            <person name="Nagy L.G."/>
            <person name="Floudas D."/>
            <person name="Copeland A."/>
            <person name="Barry K.W."/>
            <person name="Cichocki N."/>
            <person name="Veneault-Fourrey C."/>
            <person name="LaButti K."/>
            <person name="Lindquist E.A."/>
            <person name="Lipzen A."/>
            <person name="Lundell T."/>
            <person name="Morin E."/>
            <person name="Murat C."/>
            <person name="Riley R."/>
            <person name="Ohm R."/>
            <person name="Sun H."/>
            <person name="Tunlid A."/>
            <person name="Henrissat B."/>
            <person name="Grigoriev I.V."/>
            <person name="Hibbett D.S."/>
            <person name="Martin F."/>
        </authorList>
    </citation>
    <scope>NUCLEOTIDE SEQUENCE [LARGE SCALE GENOMIC DNA]</scope>
    <source>
        <strain evidence="7">LaAM-08-1</strain>
    </source>
</reference>
<comment type="function">
    <text evidence="4">Binds and inhibits cysteine proteinases. Inhibits most strongly papain and cathepsin L, more weakly bromelain and cathepsin B while it is completely ineffective against cathepsin H.</text>
</comment>
<keyword evidence="2" id="KW-0646">Protease inhibitor</keyword>
<reference evidence="6 7" key="1">
    <citation type="submission" date="2014-04" db="EMBL/GenBank/DDBJ databases">
        <authorList>
            <consortium name="DOE Joint Genome Institute"/>
            <person name="Kuo A."/>
            <person name="Kohler A."/>
            <person name="Nagy L.G."/>
            <person name="Floudas D."/>
            <person name="Copeland A."/>
            <person name="Barry K.W."/>
            <person name="Cichocki N."/>
            <person name="Veneault-Fourrey C."/>
            <person name="LaButti K."/>
            <person name="Lindquist E.A."/>
            <person name="Lipzen A."/>
            <person name="Lundell T."/>
            <person name="Morin E."/>
            <person name="Murat C."/>
            <person name="Sun H."/>
            <person name="Tunlid A."/>
            <person name="Henrissat B."/>
            <person name="Grigoriev I.V."/>
            <person name="Hibbett D.S."/>
            <person name="Martin F."/>
            <person name="Nordberg H.P."/>
            <person name="Cantor M.N."/>
            <person name="Hua S.X."/>
        </authorList>
    </citation>
    <scope>NUCLEOTIDE SEQUENCE [LARGE SCALE GENOMIC DNA]</scope>
    <source>
        <strain evidence="6 7">LaAM-08-1</strain>
    </source>
</reference>
<dbReference type="Gene3D" id="2.80.10.50">
    <property type="match status" value="1"/>
</dbReference>
<organism evidence="6 7">
    <name type="scientific">Laccaria amethystina LaAM-08-1</name>
    <dbReference type="NCBI Taxonomy" id="1095629"/>
    <lineage>
        <taxon>Eukaryota</taxon>
        <taxon>Fungi</taxon>
        <taxon>Dikarya</taxon>
        <taxon>Basidiomycota</taxon>
        <taxon>Agaricomycotina</taxon>
        <taxon>Agaricomycetes</taxon>
        <taxon>Agaricomycetidae</taxon>
        <taxon>Agaricales</taxon>
        <taxon>Agaricineae</taxon>
        <taxon>Hydnangiaceae</taxon>
        <taxon>Laccaria</taxon>
    </lineage>
</organism>
<dbReference type="InterPro" id="IPR019508">
    <property type="entry name" value="Prot_inh_I48_clitocypin"/>
</dbReference>
<proteinExistence type="inferred from homology"/>